<organism evidence="1 2">
    <name type="scientific">Slackia faecicanis</name>
    <dbReference type="NCBI Taxonomy" id="255723"/>
    <lineage>
        <taxon>Bacteria</taxon>
        <taxon>Bacillati</taxon>
        <taxon>Actinomycetota</taxon>
        <taxon>Coriobacteriia</taxon>
        <taxon>Eggerthellales</taxon>
        <taxon>Eggerthellaceae</taxon>
        <taxon>Slackia</taxon>
    </lineage>
</organism>
<dbReference type="AlphaFoldDB" id="A0A3N0AF90"/>
<comment type="caution">
    <text evidence="1">The sequence shown here is derived from an EMBL/GenBank/DDBJ whole genome shotgun (WGS) entry which is preliminary data.</text>
</comment>
<evidence type="ECO:0000313" key="2">
    <source>
        <dbReference type="Proteomes" id="UP000267368"/>
    </source>
</evidence>
<dbReference type="Proteomes" id="UP000267368">
    <property type="component" value="Unassembled WGS sequence"/>
</dbReference>
<dbReference type="PROSITE" id="PS51257">
    <property type="entry name" value="PROKAR_LIPOPROTEIN"/>
    <property type="match status" value="1"/>
</dbReference>
<dbReference type="RefSeq" id="WP_123198104.1">
    <property type="nucleotide sequence ID" value="NZ_QICB01000003.1"/>
</dbReference>
<accession>A0A3N0AF90</accession>
<evidence type="ECO:0000313" key="1">
    <source>
        <dbReference type="EMBL" id="RNL19780.1"/>
    </source>
</evidence>
<dbReference type="EMBL" id="QICB01000003">
    <property type="protein sequence ID" value="RNL19780.1"/>
    <property type="molecule type" value="Genomic_DNA"/>
</dbReference>
<keyword evidence="2" id="KW-1185">Reference proteome</keyword>
<dbReference type="OrthoDB" id="3183968at2"/>
<proteinExistence type="predicted"/>
<gene>
    <name evidence="1" type="ORF">DMP07_05245</name>
</gene>
<sequence>MPVKGKHAKADSTKSRMMPWLVVAMIACALIVAQTLSFITREIPLQTKVQFGDVGIVTHVLTKNAEGAEVEAADGDNLGAHDAHVSRILRVENTGDHPVFVRLKVGFEYAKNVEGQGKDQWSPVDAKYVGFTWKDEADTNAAWIKRPADAEGNTDGFFYLNKVLPPKGAPDDKGALSDPLNIGIDVDTAGMIAEYGADCTFRLVVKGYGVQSENQKSENVLEAEGWAE</sequence>
<reference evidence="2" key="1">
    <citation type="submission" date="2018-05" db="EMBL/GenBank/DDBJ databases">
        <title>Genome Sequencing of selected type strains of the family Eggerthellaceae.</title>
        <authorList>
            <person name="Danylec N."/>
            <person name="Stoll D.A."/>
            <person name="Doetsch A."/>
            <person name="Huch M."/>
        </authorList>
    </citation>
    <scope>NUCLEOTIDE SEQUENCE [LARGE SCALE GENOMIC DNA]</scope>
    <source>
        <strain evidence="2">DSM 17537</strain>
    </source>
</reference>
<name>A0A3N0AF90_9ACTN</name>
<protein>
    <submittedName>
        <fullName evidence="1">Uncharacterized protein</fullName>
    </submittedName>
</protein>